<sequence length="70" mass="7964">MGLTTLVRVTQFNVKHYVGFECIYNHGRGRNKSRHIATITKTSKSGKSISIDDPNWPSLQTVSREIYIIV</sequence>
<accession>A0A6C0B4G2</accession>
<evidence type="ECO:0000313" key="1">
    <source>
        <dbReference type="EMBL" id="QHS86946.1"/>
    </source>
</evidence>
<protein>
    <submittedName>
        <fullName evidence="1">Uncharacterized protein</fullName>
    </submittedName>
</protein>
<dbReference type="EMBL" id="MN739067">
    <property type="protein sequence ID" value="QHS86946.1"/>
    <property type="molecule type" value="Genomic_DNA"/>
</dbReference>
<name>A0A6C0B4G2_9ZZZZ</name>
<reference evidence="1" key="1">
    <citation type="journal article" date="2020" name="Nature">
        <title>Giant virus diversity and host interactions through global metagenomics.</title>
        <authorList>
            <person name="Schulz F."/>
            <person name="Roux S."/>
            <person name="Paez-Espino D."/>
            <person name="Jungbluth S."/>
            <person name="Walsh D.A."/>
            <person name="Denef V.J."/>
            <person name="McMahon K.D."/>
            <person name="Konstantinidis K.T."/>
            <person name="Eloe-Fadrosh E.A."/>
            <person name="Kyrpides N.C."/>
            <person name="Woyke T."/>
        </authorList>
    </citation>
    <scope>NUCLEOTIDE SEQUENCE</scope>
    <source>
        <strain evidence="1">GVMAG-M-3300009422-16</strain>
    </source>
</reference>
<organism evidence="1">
    <name type="scientific">viral metagenome</name>
    <dbReference type="NCBI Taxonomy" id="1070528"/>
    <lineage>
        <taxon>unclassified sequences</taxon>
        <taxon>metagenomes</taxon>
        <taxon>organismal metagenomes</taxon>
    </lineage>
</organism>
<dbReference type="AlphaFoldDB" id="A0A6C0B4G2"/>
<proteinExistence type="predicted"/>